<feature type="domain" description="VanZ-like" evidence="2">
    <location>
        <begin position="71"/>
        <end position="164"/>
    </location>
</feature>
<evidence type="ECO:0000256" key="1">
    <source>
        <dbReference type="SAM" id="Phobius"/>
    </source>
</evidence>
<evidence type="ECO:0000313" key="3">
    <source>
        <dbReference type="EMBL" id="PWJ54929.1"/>
    </source>
</evidence>
<keyword evidence="1" id="KW-1133">Transmembrane helix</keyword>
<keyword evidence="1" id="KW-0812">Transmembrane</keyword>
<dbReference type="Pfam" id="PF04892">
    <property type="entry name" value="VanZ"/>
    <property type="match status" value="1"/>
</dbReference>
<keyword evidence="1" id="KW-0472">Membrane</keyword>
<feature type="transmembrane region" description="Helical" evidence="1">
    <location>
        <begin position="126"/>
        <end position="146"/>
    </location>
</feature>
<reference evidence="3 4" key="1">
    <citation type="submission" date="2018-03" db="EMBL/GenBank/DDBJ databases">
        <title>Genomic Encyclopedia of Archaeal and Bacterial Type Strains, Phase II (KMG-II): from individual species to whole genera.</title>
        <authorList>
            <person name="Goeker M."/>
        </authorList>
    </citation>
    <scope>NUCLEOTIDE SEQUENCE [LARGE SCALE GENOMIC DNA]</scope>
    <source>
        <strain evidence="3 4">DSM 44889</strain>
    </source>
</reference>
<dbReference type="InterPro" id="IPR006976">
    <property type="entry name" value="VanZ-like"/>
</dbReference>
<dbReference type="AlphaFoldDB" id="A0A316ABZ1"/>
<organism evidence="3 4">
    <name type="scientific">Quadrisphaera granulorum</name>
    <dbReference type="NCBI Taxonomy" id="317664"/>
    <lineage>
        <taxon>Bacteria</taxon>
        <taxon>Bacillati</taxon>
        <taxon>Actinomycetota</taxon>
        <taxon>Actinomycetes</taxon>
        <taxon>Kineosporiales</taxon>
        <taxon>Kineosporiaceae</taxon>
        <taxon>Quadrisphaera</taxon>
    </lineage>
</organism>
<proteinExistence type="predicted"/>
<evidence type="ECO:0000313" key="4">
    <source>
        <dbReference type="Proteomes" id="UP000245469"/>
    </source>
</evidence>
<dbReference type="PANTHER" id="PTHR36834">
    <property type="entry name" value="MEMBRANE PROTEIN-RELATED"/>
    <property type="match status" value="1"/>
</dbReference>
<dbReference type="EMBL" id="QGDQ01000005">
    <property type="protein sequence ID" value="PWJ54929.1"/>
    <property type="molecule type" value="Genomic_DNA"/>
</dbReference>
<protein>
    <submittedName>
        <fullName evidence="3">VanZ like protein</fullName>
    </submittedName>
</protein>
<feature type="transmembrane region" description="Helical" evidence="1">
    <location>
        <begin position="95"/>
        <end position="114"/>
    </location>
</feature>
<feature type="transmembrane region" description="Helical" evidence="1">
    <location>
        <begin position="12"/>
        <end position="35"/>
    </location>
</feature>
<accession>A0A316ABZ1</accession>
<sequence length="189" mass="19551">MTPHDRWVDVFRYLPVPLLLLVLTVGLVAAATAAVPGMRRGDRRAAAVASCRVLLAGALLGVLALTQVTSYGGGRVNLVPFASIASELGNANPRLAVANILGNALLFVPVGLLLPTATGWRWSRSAVAVVVLVVAIELLQLLTGRSADIDDVILNSLGGVLAAVPGAWIARRASALPPRVRTSGARTGV</sequence>
<gene>
    <name evidence="3" type="ORF">BXY45_105138</name>
</gene>
<feature type="transmembrane region" description="Helical" evidence="1">
    <location>
        <begin position="152"/>
        <end position="170"/>
    </location>
</feature>
<dbReference type="Proteomes" id="UP000245469">
    <property type="component" value="Unassembled WGS sequence"/>
</dbReference>
<keyword evidence="4" id="KW-1185">Reference proteome</keyword>
<dbReference type="PANTHER" id="PTHR36834:SF1">
    <property type="entry name" value="INTEGRAL MEMBRANE PROTEIN"/>
    <property type="match status" value="1"/>
</dbReference>
<evidence type="ECO:0000259" key="2">
    <source>
        <dbReference type="Pfam" id="PF04892"/>
    </source>
</evidence>
<name>A0A316ABZ1_9ACTN</name>
<dbReference type="InterPro" id="IPR053150">
    <property type="entry name" value="Teicoplanin_resist-assoc"/>
</dbReference>
<comment type="caution">
    <text evidence="3">The sequence shown here is derived from an EMBL/GenBank/DDBJ whole genome shotgun (WGS) entry which is preliminary data.</text>
</comment>
<feature type="transmembrane region" description="Helical" evidence="1">
    <location>
        <begin position="47"/>
        <end position="68"/>
    </location>
</feature>